<evidence type="ECO:0000313" key="3">
    <source>
        <dbReference type="Proteomes" id="UP000800097"/>
    </source>
</evidence>
<dbReference type="EMBL" id="ML986523">
    <property type="protein sequence ID" value="KAF2272279.1"/>
    <property type="molecule type" value="Genomic_DNA"/>
</dbReference>
<dbReference type="GeneID" id="54552430"/>
<reference evidence="2" key="1">
    <citation type="journal article" date="2020" name="Stud. Mycol.">
        <title>101 Dothideomycetes genomes: a test case for predicting lifestyles and emergence of pathogens.</title>
        <authorList>
            <person name="Haridas S."/>
            <person name="Albert R."/>
            <person name="Binder M."/>
            <person name="Bloem J."/>
            <person name="Labutti K."/>
            <person name="Salamov A."/>
            <person name="Andreopoulos B."/>
            <person name="Baker S."/>
            <person name="Barry K."/>
            <person name="Bills G."/>
            <person name="Bluhm B."/>
            <person name="Cannon C."/>
            <person name="Castanera R."/>
            <person name="Culley D."/>
            <person name="Daum C."/>
            <person name="Ezra D."/>
            <person name="Gonzalez J."/>
            <person name="Henrissat B."/>
            <person name="Kuo A."/>
            <person name="Liang C."/>
            <person name="Lipzen A."/>
            <person name="Lutzoni F."/>
            <person name="Magnuson J."/>
            <person name="Mondo S."/>
            <person name="Nolan M."/>
            <person name="Ohm R."/>
            <person name="Pangilinan J."/>
            <person name="Park H.-J."/>
            <person name="Ramirez L."/>
            <person name="Alfaro M."/>
            <person name="Sun H."/>
            <person name="Tritt A."/>
            <person name="Yoshinaga Y."/>
            <person name="Zwiers L.-H."/>
            <person name="Turgeon B."/>
            <person name="Goodwin S."/>
            <person name="Spatafora J."/>
            <person name="Crous P."/>
            <person name="Grigoriev I."/>
        </authorList>
    </citation>
    <scope>NUCLEOTIDE SEQUENCE</scope>
    <source>
        <strain evidence="2">CBS 379.55</strain>
    </source>
</reference>
<dbReference type="AlphaFoldDB" id="A0A6A6JAQ7"/>
<gene>
    <name evidence="2" type="ORF">EI97DRAFT_437042</name>
</gene>
<evidence type="ECO:0000313" key="2">
    <source>
        <dbReference type="EMBL" id="KAF2272279.1"/>
    </source>
</evidence>
<proteinExistence type="predicted"/>
<evidence type="ECO:0000256" key="1">
    <source>
        <dbReference type="SAM" id="MobiDB-lite"/>
    </source>
</evidence>
<name>A0A6A6JAQ7_WESOR</name>
<organism evidence="2 3">
    <name type="scientific">Westerdykella ornata</name>
    <dbReference type="NCBI Taxonomy" id="318751"/>
    <lineage>
        <taxon>Eukaryota</taxon>
        <taxon>Fungi</taxon>
        <taxon>Dikarya</taxon>
        <taxon>Ascomycota</taxon>
        <taxon>Pezizomycotina</taxon>
        <taxon>Dothideomycetes</taxon>
        <taxon>Pleosporomycetidae</taxon>
        <taxon>Pleosporales</taxon>
        <taxon>Sporormiaceae</taxon>
        <taxon>Westerdykella</taxon>
    </lineage>
</organism>
<accession>A0A6A6JAQ7</accession>
<feature type="compositionally biased region" description="Acidic residues" evidence="1">
    <location>
        <begin position="60"/>
        <end position="76"/>
    </location>
</feature>
<feature type="compositionally biased region" description="Basic and acidic residues" evidence="1">
    <location>
        <begin position="42"/>
        <end position="59"/>
    </location>
</feature>
<sequence>MATQRNAAVNTPFKPVPKLDPAPRVRPSRMASKQAKEGMSAHIKEMKERDEEDGLRSSVEDSDESAFQADDDDEYI</sequence>
<dbReference type="Proteomes" id="UP000800097">
    <property type="component" value="Unassembled WGS sequence"/>
</dbReference>
<protein>
    <submittedName>
        <fullName evidence="2">Uncharacterized protein</fullName>
    </submittedName>
</protein>
<feature type="region of interest" description="Disordered" evidence="1">
    <location>
        <begin position="1"/>
        <end position="76"/>
    </location>
</feature>
<keyword evidence="3" id="KW-1185">Reference proteome</keyword>
<dbReference type="RefSeq" id="XP_033649818.1">
    <property type="nucleotide sequence ID" value="XM_033799255.1"/>
</dbReference>